<feature type="transmembrane region" description="Helical" evidence="8">
    <location>
        <begin position="72"/>
        <end position="90"/>
    </location>
</feature>
<dbReference type="OMA" id="YAVEPNY"/>
<feature type="transmembrane region" description="Helical" evidence="8">
    <location>
        <begin position="136"/>
        <end position="157"/>
    </location>
</feature>
<name>A0A1S3GXV6_LINAN</name>
<proteinExistence type="inferred from homology"/>
<keyword evidence="5 8" id="KW-0472">Membrane</keyword>
<dbReference type="RefSeq" id="XP_013378700.1">
    <property type="nucleotide sequence ID" value="XM_013523246.1"/>
</dbReference>
<reference evidence="10 11" key="1">
    <citation type="submission" date="2025-04" db="UniProtKB">
        <authorList>
            <consortium name="RefSeq"/>
        </authorList>
    </citation>
    <scope>IDENTIFICATION</scope>
    <source>
        <tissue evidence="10 11">Gonads</tissue>
    </source>
</reference>
<organism evidence="9 11">
    <name type="scientific">Lingula anatina</name>
    <name type="common">Brachiopod</name>
    <name type="synonym">Lingula unguis</name>
    <dbReference type="NCBI Taxonomy" id="7574"/>
    <lineage>
        <taxon>Eukaryota</taxon>
        <taxon>Metazoa</taxon>
        <taxon>Spiralia</taxon>
        <taxon>Lophotrochozoa</taxon>
        <taxon>Brachiopoda</taxon>
        <taxon>Linguliformea</taxon>
        <taxon>Lingulata</taxon>
        <taxon>Lingulida</taxon>
        <taxon>Linguloidea</taxon>
        <taxon>Lingulidae</taxon>
        <taxon>Lingula</taxon>
    </lineage>
</organism>
<accession>A0A1S3GXV6</accession>
<dbReference type="GO" id="GO:0016020">
    <property type="term" value="C:membrane"/>
    <property type="evidence" value="ECO:0007669"/>
    <property type="project" value="UniProtKB-SubCell"/>
</dbReference>
<dbReference type="AlphaFoldDB" id="A0A1S3GXV6"/>
<feature type="transmembrane region" description="Helical" evidence="8">
    <location>
        <begin position="172"/>
        <end position="193"/>
    </location>
</feature>
<feature type="transmembrane region" description="Helical" evidence="8">
    <location>
        <begin position="314"/>
        <end position="335"/>
    </location>
</feature>
<dbReference type="OrthoDB" id="535992at2759"/>
<dbReference type="STRING" id="7574.A0A1S3GXV6"/>
<evidence type="ECO:0000313" key="11">
    <source>
        <dbReference type="RefSeq" id="XP_013378700.1"/>
    </source>
</evidence>
<evidence type="ECO:0000256" key="4">
    <source>
        <dbReference type="ARBA" id="ARBA00022989"/>
    </source>
</evidence>
<dbReference type="GeneID" id="106150435"/>
<gene>
    <name evidence="10 11" type="primary">LOC106150435</name>
</gene>
<evidence type="ECO:0000256" key="8">
    <source>
        <dbReference type="SAM" id="Phobius"/>
    </source>
</evidence>
<feature type="binding site" evidence="6">
    <location>
        <position position="122"/>
    </location>
    <ligand>
        <name>Zn(2+)</name>
        <dbReference type="ChEBI" id="CHEBI:29105"/>
    </ligand>
</feature>
<keyword evidence="4 8" id="KW-1133">Transmembrane helix</keyword>
<dbReference type="Proteomes" id="UP000085678">
    <property type="component" value="Unplaced"/>
</dbReference>
<evidence type="ECO:0000256" key="3">
    <source>
        <dbReference type="ARBA" id="ARBA00022692"/>
    </source>
</evidence>
<dbReference type="PANTHER" id="PTHR20855:SF92">
    <property type="entry name" value="PROGESTIN AND ADIPOQ RECEPTOR FAMILY MEMBER 3-LIKE"/>
    <property type="match status" value="1"/>
</dbReference>
<comment type="subcellular location">
    <subcellularLocation>
        <location evidence="1">Membrane</location>
        <topology evidence="1">Multi-pass membrane protein</topology>
    </subcellularLocation>
</comment>
<evidence type="ECO:0000313" key="10">
    <source>
        <dbReference type="RefSeq" id="XP_013378699.1"/>
    </source>
</evidence>
<evidence type="ECO:0000256" key="2">
    <source>
        <dbReference type="ARBA" id="ARBA00007018"/>
    </source>
</evidence>
<dbReference type="GO" id="GO:0038023">
    <property type="term" value="F:signaling receptor activity"/>
    <property type="evidence" value="ECO:0007669"/>
    <property type="project" value="TreeGrafter"/>
</dbReference>
<dbReference type="KEGG" id="lak:106150435"/>
<sequence length="348" mass="40665">MQKVTAESSQNEVDSIEEADKRSSCLTPTTTFEDVPKVFREPNINTGFRQPYQPWYYYPASIFQVHNECMNVWTHIFAVILMTHKLVSFSKQLDFINDPYTWPMLAGILSSIILYLASSFAHCFQSKSEMFHYTCFMIDYAGIGLYGFGSVTVHFAYCMEEHLYQISWLKDMFVPVGGFLAVATCGCCTYAKYRYQRPYPRARKVWQVTGVCFLYIWLIIPVVDQVFNCFINGFRCDDTISPHTKQLAWFLASGFFYTSDIPQRFWPGKCDFIGHSHQFFHVCIMMTTFFQFDGVIRDLHNERDVFEQRPTPTLWNTFGPVALVLLLEIVFIIIFREKCKKKLKSKNE</sequence>
<evidence type="ECO:0000256" key="1">
    <source>
        <dbReference type="ARBA" id="ARBA00004141"/>
    </source>
</evidence>
<feature type="binding site" evidence="6">
    <location>
        <position position="281"/>
    </location>
    <ligand>
        <name>Zn(2+)</name>
        <dbReference type="ChEBI" id="CHEBI:29105"/>
    </ligand>
</feature>
<feature type="binding site" evidence="6">
    <location>
        <position position="277"/>
    </location>
    <ligand>
        <name>Zn(2+)</name>
        <dbReference type="ChEBI" id="CHEBI:29105"/>
    </ligand>
</feature>
<feature type="transmembrane region" description="Helical" evidence="8">
    <location>
        <begin position="102"/>
        <end position="124"/>
    </location>
</feature>
<evidence type="ECO:0000256" key="5">
    <source>
        <dbReference type="ARBA" id="ARBA00023136"/>
    </source>
</evidence>
<comment type="similarity">
    <text evidence="2">Belongs to the ADIPOR family.</text>
</comment>
<dbReference type="GO" id="GO:0046872">
    <property type="term" value="F:metal ion binding"/>
    <property type="evidence" value="ECO:0007669"/>
    <property type="project" value="UniProtKB-KW"/>
</dbReference>
<dbReference type="InterPro" id="IPR004254">
    <property type="entry name" value="AdipoR/HlyIII-related"/>
</dbReference>
<keyword evidence="9" id="KW-1185">Reference proteome</keyword>
<evidence type="ECO:0000256" key="7">
    <source>
        <dbReference type="SAM" id="MobiDB-lite"/>
    </source>
</evidence>
<feature type="compositionally biased region" description="Polar residues" evidence="7">
    <location>
        <begin position="1"/>
        <end position="13"/>
    </location>
</feature>
<evidence type="ECO:0000313" key="9">
    <source>
        <dbReference type="Proteomes" id="UP000085678"/>
    </source>
</evidence>
<keyword evidence="3 8" id="KW-0812">Transmembrane</keyword>
<dbReference type="RefSeq" id="XP_013378699.1">
    <property type="nucleotide sequence ID" value="XM_013523245.1"/>
</dbReference>
<dbReference type="Pfam" id="PF03006">
    <property type="entry name" value="HlyIII"/>
    <property type="match status" value="1"/>
</dbReference>
<dbReference type="PANTHER" id="PTHR20855">
    <property type="entry name" value="ADIPOR/PROGESTIN RECEPTOR-RELATED"/>
    <property type="match status" value="1"/>
</dbReference>
<keyword evidence="6" id="KW-0479">Metal-binding</keyword>
<feature type="region of interest" description="Disordered" evidence="7">
    <location>
        <begin position="1"/>
        <end position="22"/>
    </location>
</feature>
<keyword evidence="10 11" id="KW-0675">Receptor</keyword>
<evidence type="ECO:0000256" key="6">
    <source>
        <dbReference type="PIRSR" id="PIRSR604254-1"/>
    </source>
</evidence>
<keyword evidence="6" id="KW-0862">Zinc</keyword>
<feature type="transmembrane region" description="Helical" evidence="8">
    <location>
        <begin position="205"/>
        <end position="223"/>
    </location>
</feature>
<protein>
    <submittedName>
        <fullName evidence="10 11">Membrane progestin receptor beta</fullName>
    </submittedName>
</protein>